<dbReference type="KEGG" id="rid:RIdsm_02695"/>
<evidence type="ECO:0000313" key="4">
    <source>
        <dbReference type="Proteomes" id="UP000051401"/>
    </source>
</evidence>
<dbReference type="Pfam" id="PF07883">
    <property type="entry name" value="Cupin_2"/>
    <property type="match status" value="1"/>
</dbReference>
<evidence type="ECO:0000313" key="3">
    <source>
        <dbReference type="EMBL" id="QEW26889.1"/>
    </source>
</evidence>
<dbReference type="AlphaFoldDB" id="A0A0T5PAT6"/>
<dbReference type="Proteomes" id="UP000325785">
    <property type="component" value="Chromosome"/>
</dbReference>
<dbReference type="OrthoDB" id="882143at2"/>
<dbReference type="STRING" id="540747.SAMN04488031_101649"/>
<gene>
    <name evidence="3" type="ORF">RIdsm_02695</name>
    <name evidence="2" type="ORF">XM52_09020</name>
</gene>
<dbReference type="EMBL" id="LAXI01000004">
    <property type="protein sequence ID" value="KRS18272.1"/>
    <property type="molecule type" value="Genomic_DNA"/>
</dbReference>
<sequence length="112" mass="12278">MPFPKFFADLPELDAPFDPAAVTARAIAGPEALAVFFEIHQDTSIAPHSHGDQWGMVIDGELHLKLEGEPRIFHPGESYDIPAGTVHSAFIPAGTRLLDVFAEPDRYKVKRG</sequence>
<dbReference type="Gene3D" id="2.60.120.10">
    <property type="entry name" value="Jelly Rolls"/>
    <property type="match status" value="1"/>
</dbReference>
<name>A0A0T5PAT6_9RHOB</name>
<reference evidence="3 5" key="2">
    <citation type="submission" date="2018-08" db="EMBL/GenBank/DDBJ databases">
        <title>Genetic Globetrotter - A new plasmid hitch-hiking vast phylogenetic and geographic distances.</title>
        <authorList>
            <person name="Vollmers J."/>
            <person name="Petersen J."/>
        </authorList>
    </citation>
    <scope>NUCLEOTIDE SEQUENCE [LARGE SCALE GENOMIC DNA]</scope>
    <source>
        <strain evidence="3 5">DSM 26383</strain>
    </source>
</reference>
<dbReference type="InterPro" id="IPR013096">
    <property type="entry name" value="Cupin_2"/>
</dbReference>
<dbReference type="EMBL" id="CP031598">
    <property type="protein sequence ID" value="QEW26889.1"/>
    <property type="molecule type" value="Genomic_DNA"/>
</dbReference>
<proteinExistence type="predicted"/>
<dbReference type="Proteomes" id="UP000051401">
    <property type="component" value="Unassembled WGS sequence"/>
</dbReference>
<accession>A0A0T5PAT6</accession>
<dbReference type="PATRIC" id="fig|540747.5.peg.4597"/>
<evidence type="ECO:0000313" key="2">
    <source>
        <dbReference type="EMBL" id="KRS18272.1"/>
    </source>
</evidence>
<dbReference type="InterPro" id="IPR011051">
    <property type="entry name" value="RmlC_Cupin_sf"/>
</dbReference>
<dbReference type="SUPFAM" id="SSF51182">
    <property type="entry name" value="RmlC-like cupins"/>
    <property type="match status" value="1"/>
</dbReference>
<evidence type="ECO:0000313" key="5">
    <source>
        <dbReference type="Proteomes" id="UP000325785"/>
    </source>
</evidence>
<protein>
    <submittedName>
        <fullName evidence="3">Cupin domain protein</fullName>
    </submittedName>
</protein>
<evidence type="ECO:0000259" key="1">
    <source>
        <dbReference type="Pfam" id="PF07883"/>
    </source>
</evidence>
<feature type="domain" description="Cupin type-2" evidence="1">
    <location>
        <begin position="36"/>
        <end position="92"/>
    </location>
</feature>
<dbReference type="InterPro" id="IPR014710">
    <property type="entry name" value="RmlC-like_jellyroll"/>
</dbReference>
<reference evidence="2 4" key="1">
    <citation type="submission" date="2015-04" db="EMBL/GenBank/DDBJ databases">
        <title>The draft genome sequence of Roseovarius indicus B108T.</title>
        <authorList>
            <person name="Li G."/>
            <person name="Lai Q."/>
            <person name="Shao Z."/>
            <person name="Yan P."/>
        </authorList>
    </citation>
    <scope>NUCLEOTIDE SEQUENCE [LARGE SCALE GENOMIC DNA]</scope>
    <source>
        <strain evidence="2 4">B108</strain>
    </source>
</reference>
<organism evidence="2 4">
    <name type="scientific">Roseovarius indicus</name>
    <dbReference type="NCBI Taxonomy" id="540747"/>
    <lineage>
        <taxon>Bacteria</taxon>
        <taxon>Pseudomonadati</taxon>
        <taxon>Pseudomonadota</taxon>
        <taxon>Alphaproteobacteria</taxon>
        <taxon>Rhodobacterales</taxon>
        <taxon>Roseobacteraceae</taxon>
        <taxon>Roseovarius</taxon>
    </lineage>
</organism>
<dbReference type="RefSeq" id="WP_057815458.1">
    <property type="nucleotide sequence ID" value="NZ_CAXRJZ010000112.1"/>
</dbReference>
<keyword evidence="4" id="KW-1185">Reference proteome</keyword>